<reference evidence="2" key="1">
    <citation type="submission" date="2020-05" db="EMBL/GenBank/DDBJ databases">
        <title>Phylogenomic resolution of chytrid fungi.</title>
        <authorList>
            <person name="Stajich J.E."/>
            <person name="Amses K."/>
            <person name="Simmons R."/>
            <person name="Seto K."/>
            <person name="Myers J."/>
            <person name="Bonds A."/>
            <person name="Quandt C.A."/>
            <person name="Barry K."/>
            <person name="Liu P."/>
            <person name="Grigoriev I."/>
            <person name="Longcore J.E."/>
            <person name="James T.Y."/>
        </authorList>
    </citation>
    <scope>NUCLEOTIDE SEQUENCE</scope>
    <source>
        <strain evidence="2">JEL0318</strain>
    </source>
</reference>
<accession>A0AAD5S140</accession>
<evidence type="ECO:0000256" key="1">
    <source>
        <dbReference type="SAM" id="MobiDB-lite"/>
    </source>
</evidence>
<feature type="region of interest" description="Disordered" evidence="1">
    <location>
        <begin position="60"/>
        <end position="105"/>
    </location>
</feature>
<organism evidence="2 3">
    <name type="scientific">Rhizophlyctis rosea</name>
    <dbReference type="NCBI Taxonomy" id="64517"/>
    <lineage>
        <taxon>Eukaryota</taxon>
        <taxon>Fungi</taxon>
        <taxon>Fungi incertae sedis</taxon>
        <taxon>Chytridiomycota</taxon>
        <taxon>Chytridiomycota incertae sedis</taxon>
        <taxon>Chytridiomycetes</taxon>
        <taxon>Rhizophlyctidales</taxon>
        <taxon>Rhizophlyctidaceae</taxon>
        <taxon>Rhizophlyctis</taxon>
    </lineage>
</organism>
<proteinExistence type="predicted"/>
<feature type="compositionally biased region" description="Low complexity" evidence="1">
    <location>
        <begin position="60"/>
        <end position="69"/>
    </location>
</feature>
<evidence type="ECO:0000313" key="3">
    <source>
        <dbReference type="Proteomes" id="UP001212841"/>
    </source>
</evidence>
<feature type="compositionally biased region" description="Basic and acidic residues" evidence="1">
    <location>
        <begin position="70"/>
        <end position="81"/>
    </location>
</feature>
<dbReference type="EMBL" id="JADGJD010002271">
    <property type="protein sequence ID" value="KAJ3033562.1"/>
    <property type="molecule type" value="Genomic_DNA"/>
</dbReference>
<evidence type="ECO:0000313" key="2">
    <source>
        <dbReference type="EMBL" id="KAJ3033562.1"/>
    </source>
</evidence>
<sequence length="163" mass="18315">MMKYRPTLDAPPAPRDEVVEGFFERGREGEYLHLGRGLKVKKRERRFRGLVWMYVPVGGESNGGVVVENQSEHDSKSDEPTTSRPPKPRIILNDDGNPSLLHPSPHHTLTSYLPFTHRSTTAPPPAYKPLSLQTLVPLLDLLGLSSPDHIKTLQDFLHTKLPP</sequence>
<gene>
    <name evidence="2" type="ORF">HK097_004806</name>
</gene>
<dbReference type="AlphaFoldDB" id="A0AAD5S140"/>
<name>A0AAD5S140_9FUNG</name>
<protein>
    <submittedName>
        <fullName evidence="2">Uncharacterized protein</fullName>
    </submittedName>
</protein>
<keyword evidence="3" id="KW-1185">Reference proteome</keyword>
<comment type="caution">
    <text evidence="2">The sequence shown here is derived from an EMBL/GenBank/DDBJ whole genome shotgun (WGS) entry which is preliminary data.</text>
</comment>
<feature type="non-terminal residue" evidence="2">
    <location>
        <position position="163"/>
    </location>
</feature>
<dbReference type="Proteomes" id="UP001212841">
    <property type="component" value="Unassembled WGS sequence"/>
</dbReference>